<evidence type="ECO:0000313" key="1">
    <source>
        <dbReference type="EMBL" id="TKR58459.1"/>
    </source>
</evidence>
<organism evidence="1 2">
    <name type="scientific">Steinernema carpocapsae</name>
    <name type="common">Entomopathogenic nematode</name>
    <dbReference type="NCBI Taxonomy" id="34508"/>
    <lineage>
        <taxon>Eukaryota</taxon>
        <taxon>Metazoa</taxon>
        <taxon>Ecdysozoa</taxon>
        <taxon>Nematoda</taxon>
        <taxon>Chromadorea</taxon>
        <taxon>Rhabditida</taxon>
        <taxon>Tylenchina</taxon>
        <taxon>Panagrolaimomorpha</taxon>
        <taxon>Strongyloidoidea</taxon>
        <taxon>Steinernematidae</taxon>
        <taxon>Steinernema</taxon>
    </lineage>
</organism>
<protein>
    <submittedName>
        <fullName evidence="1">Uncharacterized protein</fullName>
    </submittedName>
</protein>
<dbReference type="AlphaFoldDB" id="A0A4U5LR61"/>
<evidence type="ECO:0000313" key="2">
    <source>
        <dbReference type="Proteomes" id="UP000298663"/>
    </source>
</evidence>
<reference evidence="1 2" key="2">
    <citation type="journal article" date="2019" name="G3 (Bethesda)">
        <title>Hybrid Assembly of the Genome of the Entomopathogenic Nematode Steinernema carpocapsae Identifies the X-Chromosome.</title>
        <authorList>
            <person name="Serra L."/>
            <person name="Macchietto M."/>
            <person name="Macias-Munoz A."/>
            <person name="McGill C.J."/>
            <person name="Rodriguez I.M."/>
            <person name="Rodriguez B."/>
            <person name="Murad R."/>
            <person name="Mortazavi A."/>
        </authorList>
    </citation>
    <scope>NUCLEOTIDE SEQUENCE [LARGE SCALE GENOMIC DNA]</scope>
    <source>
        <strain evidence="1 2">ALL</strain>
    </source>
</reference>
<name>A0A4U5LR61_STECR</name>
<reference evidence="1 2" key="1">
    <citation type="journal article" date="2015" name="Genome Biol.">
        <title>Comparative genomics of Steinernema reveals deeply conserved gene regulatory networks.</title>
        <authorList>
            <person name="Dillman A.R."/>
            <person name="Macchietto M."/>
            <person name="Porter C.F."/>
            <person name="Rogers A."/>
            <person name="Williams B."/>
            <person name="Antoshechkin I."/>
            <person name="Lee M.M."/>
            <person name="Goodwin Z."/>
            <person name="Lu X."/>
            <person name="Lewis E.E."/>
            <person name="Goodrich-Blair H."/>
            <person name="Stock S.P."/>
            <person name="Adams B.J."/>
            <person name="Sternberg P.W."/>
            <person name="Mortazavi A."/>
        </authorList>
    </citation>
    <scope>NUCLEOTIDE SEQUENCE [LARGE SCALE GENOMIC DNA]</scope>
    <source>
        <strain evidence="1 2">ALL</strain>
    </source>
</reference>
<proteinExistence type="predicted"/>
<dbReference type="SUPFAM" id="SSF52540">
    <property type="entry name" value="P-loop containing nucleoside triphosphate hydrolases"/>
    <property type="match status" value="1"/>
</dbReference>
<keyword evidence="2" id="KW-1185">Reference proteome</keyword>
<dbReference type="Pfam" id="PF00612">
    <property type="entry name" value="IQ"/>
    <property type="match status" value="1"/>
</dbReference>
<dbReference type="STRING" id="34508.A0A4U5LR61"/>
<accession>A0A4U5LR61</accession>
<dbReference type="PANTHER" id="PTHR14690">
    <property type="entry name" value="IQ MOTIF CONTAINING WITH AAA DOMAIN 1"/>
    <property type="match status" value="1"/>
</dbReference>
<dbReference type="Proteomes" id="UP000298663">
    <property type="component" value="Unassembled WGS sequence"/>
</dbReference>
<gene>
    <name evidence="1" type="ORF">L596_029901</name>
</gene>
<dbReference type="UniPathway" id="UPA00792"/>
<dbReference type="InterPro" id="IPR027417">
    <property type="entry name" value="P-loop_NTPase"/>
</dbReference>
<dbReference type="OrthoDB" id="3046016at2759"/>
<dbReference type="EMBL" id="AZBU02000013">
    <property type="protein sequence ID" value="TKR58459.1"/>
    <property type="molecule type" value="Genomic_DNA"/>
</dbReference>
<dbReference type="PANTHER" id="PTHR14690:SF0">
    <property type="entry name" value="IQ MOTIF CONTAINING WITH AAA DOMAIN 1"/>
    <property type="match status" value="1"/>
</dbReference>
<dbReference type="PROSITE" id="PS50096">
    <property type="entry name" value="IQ"/>
    <property type="match status" value="1"/>
</dbReference>
<comment type="caution">
    <text evidence="1">The sequence shown here is derived from an EMBL/GenBank/DDBJ whole genome shotgun (WGS) entry which is preliminary data.</text>
</comment>
<dbReference type="InterPro" id="IPR000048">
    <property type="entry name" value="IQ_motif_EF-hand-BS"/>
</dbReference>
<dbReference type="Gene3D" id="1.20.5.190">
    <property type="match status" value="1"/>
</dbReference>
<sequence length="457" mass="52872">MQCKEKLIDRLERLVTLDESRLNLASLNKTKLHNTILQKYLLFAQILRLSDEKIQIDPSPANKLVFLQISQIFAHFFVKEFSTLPSFVFKKWHQKLLYFATTPDNANLHFYSGHLNYNRQFLFDKRKSTVENLKLQIMIEQETSAQNAIIELELPEIEEEHELNMSVDTACLIIQKIERIHQAKSRRRYLQEVKQKAIGIYERKEAFNPEKAIVRIQAITRGYLTRKETRKLREEEHAVLGFSTKGFLTFLNKPRMAPKLTKVYVRPDQCDLKKTLSEVLEFLRSNYFITEKDEDESGDGTIRTNFSENAEQNFQTLVSLGLACSPEIDIFGLTSINVTVKSAVKSSHSIIFDLRSLLLATVAIPHALSSFPNSTYKRINVIFVGRSKSGRSSWSEAISAFCKATLIRINKQSFVKKFIGRQKICQRILQFVRDDGYSVVEFDNLEQFKVSSHSLKL</sequence>
<dbReference type="InterPro" id="IPR052267">
    <property type="entry name" value="N-DRC_Component"/>
</dbReference>